<dbReference type="SUPFAM" id="SSF54197">
    <property type="entry name" value="HIT-like"/>
    <property type="match status" value="1"/>
</dbReference>
<dbReference type="GO" id="GO:0003725">
    <property type="term" value="F:double-stranded RNA binding"/>
    <property type="evidence" value="ECO:0007669"/>
    <property type="project" value="TreeGrafter"/>
</dbReference>
<keyword evidence="10" id="KW-1185">Reference proteome</keyword>
<evidence type="ECO:0000256" key="3">
    <source>
        <dbReference type="ARBA" id="ARBA00022833"/>
    </source>
</evidence>
<keyword evidence="5" id="KW-0539">Nucleus</keyword>
<keyword evidence="2" id="KW-0479">Metal-binding</keyword>
<dbReference type="Pfam" id="PF16278">
    <property type="entry name" value="zf-C2HE"/>
    <property type="match status" value="1"/>
</dbReference>
<dbReference type="GO" id="GO:0000012">
    <property type="term" value="P:single strand break repair"/>
    <property type="evidence" value="ECO:0007669"/>
    <property type="project" value="TreeGrafter"/>
</dbReference>
<dbReference type="GO" id="GO:0030983">
    <property type="term" value="F:mismatched DNA binding"/>
    <property type="evidence" value="ECO:0007669"/>
    <property type="project" value="TreeGrafter"/>
</dbReference>
<dbReference type="Gene3D" id="3.30.428.10">
    <property type="entry name" value="HIT-like"/>
    <property type="match status" value="1"/>
</dbReference>
<dbReference type="InterPro" id="IPR036265">
    <property type="entry name" value="HIT-like_sf"/>
</dbReference>
<dbReference type="PANTHER" id="PTHR12486">
    <property type="entry name" value="APRATAXIN-RELATED"/>
    <property type="match status" value="1"/>
</dbReference>
<feature type="domain" description="Aprataxin C2HE/C2H2/C2HC zinc finger" evidence="8">
    <location>
        <begin position="302"/>
        <end position="356"/>
    </location>
</feature>
<protein>
    <submittedName>
        <fullName evidence="9">Uncharacterized protein</fullName>
    </submittedName>
</protein>
<feature type="compositionally biased region" description="Polar residues" evidence="6">
    <location>
        <begin position="95"/>
        <end position="109"/>
    </location>
</feature>
<dbReference type="InterPro" id="IPR032566">
    <property type="entry name" value="Znf-C2HE"/>
</dbReference>
<dbReference type="EMBL" id="LFZN01000020">
    <property type="protein sequence ID" value="KXT04538.1"/>
    <property type="molecule type" value="Genomic_DNA"/>
</dbReference>
<evidence type="ECO:0000256" key="4">
    <source>
        <dbReference type="ARBA" id="ARBA00023125"/>
    </source>
</evidence>
<reference evidence="9 10" key="1">
    <citation type="submission" date="2015-07" db="EMBL/GenBank/DDBJ databases">
        <title>Comparative genomics of the Sigatoka disease complex on banana suggests a link between parallel evolutionary changes in Pseudocercospora fijiensis and Pseudocercospora eumusae and increased virulence on the banana host.</title>
        <authorList>
            <person name="Chang T.-C."/>
            <person name="Salvucci A."/>
            <person name="Crous P.W."/>
            <person name="Stergiopoulos I."/>
        </authorList>
    </citation>
    <scope>NUCLEOTIDE SEQUENCE [LARGE SCALE GENOMIC DNA]</scope>
    <source>
        <strain evidence="9 10">CBS 114824</strain>
    </source>
</reference>
<comment type="subcellular location">
    <subcellularLocation>
        <location evidence="1">Nucleus</location>
    </subcellularLocation>
</comment>
<keyword evidence="4" id="KW-0238">DNA-binding</keyword>
<evidence type="ECO:0000313" key="9">
    <source>
        <dbReference type="EMBL" id="KXT04538.1"/>
    </source>
</evidence>
<dbReference type="Proteomes" id="UP000070133">
    <property type="component" value="Unassembled WGS sequence"/>
</dbReference>
<gene>
    <name evidence="9" type="ORF">AC578_8664</name>
</gene>
<evidence type="ECO:0000259" key="7">
    <source>
        <dbReference type="Pfam" id="PF01230"/>
    </source>
</evidence>
<organism evidence="9 10">
    <name type="scientific">Pseudocercospora eumusae</name>
    <dbReference type="NCBI Taxonomy" id="321146"/>
    <lineage>
        <taxon>Eukaryota</taxon>
        <taxon>Fungi</taxon>
        <taxon>Dikarya</taxon>
        <taxon>Ascomycota</taxon>
        <taxon>Pezizomycotina</taxon>
        <taxon>Dothideomycetes</taxon>
        <taxon>Dothideomycetidae</taxon>
        <taxon>Mycosphaerellales</taxon>
        <taxon>Mycosphaerellaceae</taxon>
        <taxon>Pseudocercospora</taxon>
    </lineage>
</organism>
<evidence type="ECO:0000256" key="2">
    <source>
        <dbReference type="ARBA" id="ARBA00022723"/>
    </source>
</evidence>
<feature type="region of interest" description="Disordered" evidence="6">
    <location>
        <begin position="81"/>
        <end position="112"/>
    </location>
</feature>
<accession>A0A139HQ01</accession>
<evidence type="ECO:0000256" key="6">
    <source>
        <dbReference type="SAM" id="MobiDB-lite"/>
    </source>
</evidence>
<dbReference type="GO" id="GO:1990165">
    <property type="term" value="F:single-strand break-containing DNA binding"/>
    <property type="evidence" value="ECO:0007669"/>
    <property type="project" value="TreeGrafter"/>
</dbReference>
<dbReference type="PANTHER" id="PTHR12486:SF4">
    <property type="entry name" value="APRATAXIN"/>
    <property type="match status" value="1"/>
</dbReference>
<dbReference type="GO" id="GO:0046872">
    <property type="term" value="F:metal ion binding"/>
    <property type="evidence" value="ECO:0007669"/>
    <property type="project" value="UniProtKB-KW"/>
</dbReference>
<evidence type="ECO:0000256" key="1">
    <source>
        <dbReference type="ARBA" id="ARBA00004123"/>
    </source>
</evidence>
<dbReference type="InterPro" id="IPR011146">
    <property type="entry name" value="HIT-like"/>
</dbReference>
<evidence type="ECO:0000256" key="5">
    <source>
        <dbReference type="ARBA" id="ARBA00023242"/>
    </source>
</evidence>
<dbReference type="GO" id="GO:0003697">
    <property type="term" value="F:single-stranded DNA binding"/>
    <property type="evidence" value="ECO:0007669"/>
    <property type="project" value="TreeGrafter"/>
</dbReference>
<proteinExistence type="predicted"/>
<dbReference type="GO" id="GO:0033699">
    <property type="term" value="F:DNA 5'-adenosine monophosphate hydrolase activity"/>
    <property type="evidence" value="ECO:0007669"/>
    <property type="project" value="TreeGrafter"/>
</dbReference>
<evidence type="ECO:0000259" key="8">
    <source>
        <dbReference type="Pfam" id="PF16278"/>
    </source>
</evidence>
<feature type="domain" description="HIT" evidence="7">
    <location>
        <begin position="163"/>
        <end position="286"/>
    </location>
</feature>
<dbReference type="AlphaFoldDB" id="A0A139HQ01"/>
<dbReference type="Pfam" id="PF01230">
    <property type="entry name" value="HIT"/>
    <property type="match status" value="1"/>
</dbReference>
<evidence type="ECO:0000313" key="10">
    <source>
        <dbReference type="Proteomes" id="UP000070133"/>
    </source>
</evidence>
<name>A0A139HQ01_9PEZI</name>
<sequence>MAMTTSARAAAMSDYGPLVGTAERGVATRELSCLLAHLGTLIHSINVCRMLLPSYVRILAPQLKTLHGVRVSRSIAMSAERASADDFEEGREDQVSSTAIPGKQPTEQFPESRKPNAFTELMRAKPKIRPTEENRDEPSKRTTFFGRDGLAAYTVDPASFPQSRVIYYNDKFTVINDLYPKASVHVLILARDPAKNVQRGQEAFDDPQFLEDCRQEEQKVRQMVAEELRRRFGKYSRSEQARIQAMESDDPPAELPPGRDWAKEVISGTHANPSMNHLHIHVLSRDMVSDPMKKSSHYLSFTTDFFIGLDQYPLPPDDHRRNYKHFPEDMYCCRCGKNFGRKMAKLKDHLAEEFEEWKKQ</sequence>
<comment type="caution">
    <text evidence="9">The sequence shown here is derived from an EMBL/GenBank/DDBJ whole genome shotgun (WGS) entry which is preliminary data.</text>
</comment>
<keyword evidence="3" id="KW-0862">Zinc</keyword>
<dbReference type="GO" id="GO:0005634">
    <property type="term" value="C:nucleus"/>
    <property type="evidence" value="ECO:0007669"/>
    <property type="project" value="UniProtKB-SubCell"/>
</dbReference>